<dbReference type="GeneID" id="25401439"/>
<dbReference type="RefSeq" id="WP_052884107.1">
    <property type="nucleotide sequence ID" value="NZ_CP009961.1"/>
</dbReference>
<feature type="transmembrane region" description="Helical" evidence="1">
    <location>
        <begin position="82"/>
        <end position="100"/>
    </location>
</feature>
<dbReference type="PATRIC" id="fig|1550241.5.peg.928"/>
<evidence type="ECO:0000313" key="3">
    <source>
        <dbReference type="Proteomes" id="UP000067434"/>
    </source>
</evidence>
<keyword evidence="1" id="KW-1133">Transmembrane helix</keyword>
<dbReference type="Proteomes" id="UP000067434">
    <property type="component" value="Chromosome"/>
</dbReference>
<accession>A0A0F7FH98</accession>
<keyword evidence="3" id="KW-1185">Reference proteome</keyword>
<sequence>MIEYLSLIGVVLIVWGLYSRRIIASLIAMATGTIMISIALSETAGWTPAILVATLFAGGLIALMIAWMMLVTREEVRVDVTYALAVSLMLLTLLSIYILVGTGKIKFEVSQVTRIADINDYSLLTILLVTVLIGGLHIVKGEGG</sequence>
<evidence type="ECO:0000256" key="1">
    <source>
        <dbReference type="SAM" id="Phobius"/>
    </source>
</evidence>
<keyword evidence="1" id="KW-0472">Membrane</keyword>
<keyword evidence="1" id="KW-0812">Transmembrane</keyword>
<feature type="transmembrane region" description="Helical" evidence="1">
    <location>
        <begin position="49"/>
        <end position="70"/>
    </location>
</feature>
<feature type="transmembrane region" description="Helical" evidence="1">
    <location>
        <begin position="22"/>
        <end position="40"/>
    </location>
</feature>
<dbReference type="AlphaFoldDB" id="A0A0F7FH98"/>
<feature type="transmembrane region" description="Helical" evidence="1">
    <location>
        <begin position="121"/>
        <end position="139"/>
    </location>
</feature>
<reference evidence="2 3" key="1">
    <citation type="journal article" date="2015" name="Stand. Genomic Sci.">
        <title>Complete genome sequence of and proposal of Thermofilum uzonense sp. nov. a novel hyperthermophilic crenarchaeon and emended description of the genus Thermofilum.</title>
        <authorList>
            <person name="Toshchakov S.V."/>
            <person name="Korzhenkov A.A."/>
            <person name="Samarov N.I."/>
            <person name="Mazunin I.O."/>
            <person name="Mozhey O.I."/>
            <person name="Shmyr I.S."/>
            <person name="Derbikova K.S."/>
            <person name="Taranov E.A."/>
            <person name="Dominova I.N."/>
            <person name="Bonch-Osmolovskaya E.A."/>
            <person name="Patrushev M.V."/>
            <person name="Podosokorskaya O.A."/>
            <person name="Kublanov I.V."/>
        </authorList>
    </citation>
    <scope>NUCLEOTIDE SEQUENCE [LARGE SCALE GENOMIC DNA]</scope>
    <source>
        <strain evidence="2 3">1807-2</strain>
    </source>
</reference>
<protein>
    <submittedName>
        <fullName evidence="2">Uncharacterized protein</fullName>
    </submittedName>
</protein>
<dbReference type="STRING" id="1550241.MA03_04370"/>
<dbReference type="KEGG" id="thf:MA03_04370"/>
<evidence type="ECO:0000313" key="2">
    <source>
        <dbReference type="EMBL" id="AKG38668.1"/>
    </source>
</evidence>
<organism evidence="2 3">
    <name type="scientific">Infirmifilum uzonense</name>
    <dbReference type="NCBI Taxonomy" id="1550241"/>
    <lineage>
        <taxon>Archaea</taxon>
        <taxon>Thermoproteota</taxon>
        <taxon>Thermoprotei</taxon>
        <taxon>Thermofilales</taxon>
        <taxon>Thermofilaceae</taxon>
        <taxon>Infirmifilum</taxon>
    </lineage>
</organism>
<dbReference type="HOGENOM" id="CLU_1792229_0_0_2"/>
<proteinExistence type="predicted"/>
<dbReference type="EMBL" id="CP009961">
    <property type="protein sequence ID" value="AKG38668.1"/>
    <property type="molecule type" value="Genomic_DNA"/>
</dbReference>
<name>A0A0F7FH98_9CREN</name>
<gene>
    <name evidence="2" type="ORF">MA03_04370</name>
</gene>